<proteinExistence type="predicted"/>
<dbReference type="EMBL" id="LR796624">
    <property type="protein sequence ID" value="CAB4154973.1"/>
    <property type="molecule type" value="Genomic_DNA"/>
</dbReference>
<protein>
    <submittedName>
        <fullName evidence="1">Uncharacterized protein</fullName>
    </submittedName>
</protein>
<name>A0A6J5N7W0_9CAUD</name>
<sequence>MSYSHMSIDYKAPWNVRYWAKDYALEAMKQVTGSYWPAGSLEVRHCSASPTHWRVVPTNYSGFQQPSAL</sequence>
<accession>A0A6J5N7W0</accession>
<organism evidence="1">
    <name type="scientific">uncultured Caudovirales phage</name>
    <dbReference type="NCBI Taxonomy" id="2100421"/>
    <lineage>
        <taxon>Viruses</taxon>
        <taxon>Duplodnaviria</taxon>
        <taxon>Heunggongvirae</taxon>
        <taxon>Uroviricota</taxon>
        <taxon>Caudoviricetes</taxon>
        <taxon>Peduoviridae</taxon>
        <taxon>Maltschvirus</taxon>
        <taxon>Maltschvirus maltsch</taxon>
    </lineage>
</organism>
<reference evidence="1" key="1">
    <citation type="submission" date="2020-04" db="EMBL/GenBank/DDBJ databases">
        <authorList>
            <person name="Chiriac C."/>
            <person name="Salcher M."/>
            <person name="Ghai R."/>
            <person name="Kavagutti S V."/>
        </authorList>
    </citation>
    <scope>NUCLEOTIDE SEQUENCE</scope>
</reference>
<gene>
    <name evidence="1" type="ORF">UFOVP649_51</name>
</gene>
<evidence type="ECO:0000313" key="1">
    <source>
        <dbReference type="EMBL" id="CAB4154973.1"/>
    </source>
</evidence>